<dbReference type="EMBL" id="CM056814">
    <property type="protein sequence ID" value="KAJ8628326.1"/>
    <property type="molecule type" value="Genomic_DNA"/>
</dbReference>
<proteinExistence type="predicted"/>
<reference evidence="1 2" key="1">
    <citation type="journal article" date="2022" name="Hortic Res">
        <title>A haplotype resolved chromosomal level avocado genome allows analysis of novel avocado genes.</title>
        <authorList>
            <person name="Nath O."/>
            <person name="Fletcher S.J."/>
            <person name="Hayward A."/>
            <person name="Shaw L.M."/>
            <person name="Masouleh A.K."/>
            <person name="Furtado A."/>
            <person name="Henry R.J."/>
            <person name="Mitter N."/>
        </authorList>
    </citation>
    <scope>NUCLEOTIDE SEQUENCE [LARGE SCALE GENOMIC DNA]</scope>
    <source>
        <strain evidence="2">cv. Hass</strain>
    </source>
</reference>
<gene>
    <name evidence="1" type="ORF">MRB53_021633</name>
</gene>
<name>A0ACC2L566_PERAE</name>
<evidence type="ECO:0000313" key="2">
    <source>
        <dbReference type="Proteomes" id="UP001234297"/>
    </source>
</evidence>
<protein>
    <submittedName>
        <fullName evidence="1">Uncharacterized protein</fullName>
    </submittedName>
</protein>
<organism evidence="1 2">
    <name type="scientific">Persea americana</name>
    <name type="common">Avocado</name>
    <dbReference type="NCBI Taxonomy" id="3435"/>
    <lineage>
        <taxon>Eukaryota</taxon>
        <taxon>Viridiplantae</taxon>
        <taxon>Streptophyta</taxon>
        <taxon>Embryophyta</taxon>
        <taxon>Tracheophyta</taxon>
        <taxon>Spermatophyta</taxon>
        <taxon>Magnoliopsida</taxon>
        <taxon>Magnoliidae</taxon>
        <taxon>Laurales</taxon>
        <taxon>Lauraceae</taxon>
        <taxon>Persea</taxon>
    </lineage>
</organism>
<keyword evidence="2" id="KW-1185">Reference proteome</keyword>
<dbReference type="Proteomes" id="UP001234297">
    <property type="component" value="Chromosome 6"/>
</dbReference>
<evidence type="ECO:0000313" key="1">
    <source>
        <dbReference type="EMBL" id="KAJ8628326.1"/>
    </source>
</evidence>
<accession>A0ACC2L566</accession>
<sequence>MCLRKDGERRGGSAERDGKDEPDNDVFVVGREQRGNRRACIGRLGGGSVWEAGTVEQGCKARRWHKVKTLEVGAWSLAVAWELWRWLGRQGRFAPSTRLSDGDEEGDREEEGEGEGEGERGGSSVGAGREGRGKGRREREMREGAAESVE</sequence>
<comment type="caution">
    <text evidence="1">The sequence shown here is derived from an EMBL/GenBank/DDBJ whole genome shotgun (WGS) entry which is preliminary data.</text>
</comment>